<feature type="chain" id="PRO_5019140159" evidence="1">
    <location>
        <begin position="34"/>
        <end position="76"/>
    </location>
</feature>
<organism evidence="2 3">
    <name type="scientific">Iodobacter ciconiae</name>
    <dbReference type="NCBI Taxonomy" id="2496266"/>
    <lineage>
        <taxon>Bacteria</taxon>
        <taxon>Pseudomonadati</taxon>
        <taxon>Pseudomonadota</taxon>
        <taxon>Betaproteobacteria</taxon>
        <taxon>Neisseriales</taxon>
        <taxon>Chitinibacteraceae</taxon>
        <taxon>Iodobacter</taxon>
    </lineage>
</organism>
<dbReference type="Proteomes" id="UP000282438">
    <property type="component" value="Chromosome"/>
</dbReference>
<proteinExistence type="predicted"/>
<feature type="signal peptide" evidence="1">
    <location>
        <begin position="1"/>
        <end position="33"/>
    </location>
</feature>
<evidence type="ECO:0000313" key="3">
    <source>
        <dbReference type="Proteomes" id="UP000282438"/>
    </source>
</evidence>
<protein>
    <submittedName>
        <fullName evidence="2">Uncharacterized protein</fullName>
    </submittedName>
</protein>
<evidence type="ECO:0000256" key="1">
    <source>
        <dbReference type="SAM" id="SignalP"/>
    </source>
</evidence>
<keyword evidence="1" id="KW-0732">Signal</keyword>
<dbReference type="RefSeq" id="WP_125972506.1">
    <property type="nucleotide sequence ID" value="NZ_CP034433.1"/>
</dbReference>
<evidence type="ECO:0000313" key="2">
    <source>
        <dbReference type="EMBL" id="AZN36125.1"/>
    </source>
</evidence>
<accession>A0A3S8ZRS7</accession>
<gene>
    <name evidence="2" type="ORF">EJO50_06310</name>
</gene>
<dbReference type="EMBL" id="CP034433">
    <property type="protein sequence ID" value="AZN36125.1"/>
    <property type="molecule type" value="Genomic_DNA"/>
</dbReference>
<dbReference type="AlphaFoldDB" id="A0A3S8ZRS7"/>
<keyword evidence="3" id="KW-1185">Reference proteome</keyword>
<reference evidence="2 3" key="1">
    <citation type="submission" date="2018-12" db="EMBL/GenBank/DDBJ databases">
        <title>Complete genome sequence of Iodobacter sp. H11R3.</title>
        <authorList>
            <person name="Bae J.-W."/>
        </authorList>
    </citation>
    <scope>NUCLEOTIDE SEQUENCE [LARGE SCALE GENOMIC DNA]</scope>
    <source>
        <strain evidence="2 3">H11R3</strain>
    </source>
</reference>
<sequence length="76" mass="8324">MIIYQNKKIGLFKGLCQLTAVASFGVLAMNSYAAEYEIIMPAQSGVYAAKKASGWGYVTKSKEITNFNFEANEGVF</sequence>
<name>A0A3S8ZRS7_9NEIS</name>
<dbReference type="KEGG" id="iod:EJO50_06310"/>